<dbReference type="Gene3D" id="2.30.29.30">
    <property type="entry name" value="Pleckstrin-homology domain (PH domain)/Phosphotyrosine-binding domain (PTB)"/>
    <property type="match status" value="1"/>
</dbReference>
<gene>
    <name evidence="3" type="ORF">H257_01593</name>
</gene>
<dbReference type="InterPro" id="IPR001849">
    <property type="entry name" value="PH_domain"/>
</dbReference>
<evidence type="ECO:0000313" key="3">
    <source>
        <dbReference type="EMBL" id="ETV88319.1"/>
    </source>
</evidence>
<dbReference type="VEuPathDB" id="FungiDB:H257_01593"/>
<dbReference type="InterPro" id="IPR032710">
    <property type="entry name" value="NTF2-like_dom_sf"/>
</dbReference>
<feature type="region of interest" description="Disordered" evidence="1">
    <location>
        <begin position="138"/>
        <end position="197"/>
    </location>
</feature>
<dbReference type="RefSeq" id="XP_009823182.1">
    <property type="nucleotide sequence ID" value="XM_009824880.1"/>
</dbReference>
<name>W4HAK5_APHAT</name>
<proteinExistence type="predicted"/>
<dbReference type="OrthoDB" id="163290at2759"/>
<accession>W4HAK5</accession>
<feature type="compositionally biased region" description="Acidic residues" evidence="1">
    <location>
        <begin position="511"/>
        <end position="521"/>
    </location>
</feature>
<dbReference type="SUPFAM" id="SSF54427">
    <property type="entry name" value="NTF2-like"/>
    <property type="match status" value="1"/>
</dbReference>
<organism evidence="3">
    <name type="scientific">Aphanomyces astaci</name>
    <name type="common">Crayfish plague agent</name>
    <dbReference type="NCBI Taxonomy" id="112090"/>
    <lineage>
        <taxon>Eukaryota</taxon>
        <taxon>Sar</taxon>
        <taxon>Stramenopiles</taxon>
        <taxon>Oomycota</taxon>
        <taxon>Saprolegniomycetes</taxon>
        <taxon>Saprolegniales</taxon>
        <taxon>Verrucalvaceae</taxon>
        <taxon>Aphanomyces</taxon>
    </lineage>
</organism>
<protein>
    <recommendedName>
        <fullName evidence="2">PH domain-containing protein</fullName>
    </recommendedName>
</protein>
<reference evidence="3" key="1">
    <citation type="submission" date="2013-12" db="EMBL/GenBank/DDBJ databases">
        <title>The Genome Sequence of Aphanomyces astaci APO3.</title>
        <authorList>
            <consortium name="The Broad Institute Genomics Platform"/>
            <person name="Russ C."/>
            <person name="Tyler B."/>
            <person name="van West P."/>
            <person name="Dieguez-Uribeondo J."/>
            <person name="Young S.K."/>
            <person name="Zeng Q."/>
            <person name="Gargeya S."/>
            <person name="Fitzgerald M."/>
            <person name="Abouelleil A."/>
            <person name="Alvarado L."/>
            <person name="Chapman S.B."/>
            <person name="Gainer-Dewar J."/>
            <person name="Goldberg J."/>
            <person name="Griggs A."/>
            <person name="Gujja S."/>
            <person name="Hansen M."/>
            <person name="Howarth C."/>
            <person name="Imamovic A."/>
            <person name="Ireland A."/>
            <person name="Larimer J."/>
            <person name="McCowan C."/>
            <person name="Murphy C."/>
            <person name="Pearson M."/>
            <person name="Poon T.W."/>
            <person name="Priest M."/>
            <person name="Roberts A."/>
            <person name="Saif S."/>
            <person name="Shea T."/>
            <person name="Sykes S."/>
            <person name="Wortman J."/>
            <person name="Nusbaum C."/>
            <person name="Birren B."/>
        </authorList>
    </citation>
    <scope>NUCLEOTIDE SEQUENCE [LARGE SCALE GENOMIC DNA]</scope>
    <source>
        <strain evidence="3">APO3</strain>
    </source>
</reference>
<dbReference type="InterPro" id="IPR011993">
    <property type="entry name" value="PH-like_dom_sf"/>
</dbReference>
<feature type="region of interest" description="Disordered" evidence="1">
    <location>
        <begin position="776"/>
        <end position="798"/>
    </location>
</feature>
<feature type="compositionally biased region" description="Low complexity" evidence="1">
    <location>
        <begin position="842"/>
        <end position="853"/>
    </location>
</feature>
<feature type="compositionally biased region" description="Polar residues" evidence="1">
    <location>
        <begin position="854"/>
        <end position="864"/>
    </location>
</feature>
<dbReference type="Gene3D" id="3.10.450.50">
    <property type="match status" value="1"/>
</dbReference>
<feature type="compositionally biased region" description="Low complexity" evidence="1">
    <location>
        <begin position="1"/>
        <end position="22"/>
    </location>
</feature>
<feature type="region of interest" description="Disordered" evidence="1">
    <location>
        <begin position="504"/>
        <end position="534"/>
    </location>
</feature>
<sequence>MEDVDSNASASIRSGRSGSLSRYLDKNGRNRRNSTTSSNSDREGEALSEYQSEVMTLIAMEDKRRAFQRLLNLEVEVIFDTLEETDSGLRTWLLEYDVVKEVLRVFSTPVLFHDISSTPDAVVPSIATDTAVLKEPLDEPAAAEEPYESNAHSTSPSDDATSPDKDPLADDGDHEVSQSPAGEDSIPPPLTPKVHAAAVDSKSTPSFAKVDEEYGYYKHVFVCSEIIMRVYTGDEDLYESFRMSSSSAGSAAANDELTFGCQTQDELELWRLFFAYFSDNAAIDEVQAAFYCKAFIRLHDAYCLEDGYVHVVLEAYLPALLKHIYMPTVKHLLLKLLQSYESIHPLTGVHDAMETVAPLLVHAATAPIDLSSPSLANQVAARENACRLLVEMLQANQADRLGSFLRREDTQFLAKYFVRDQFGTIRGIEAVTEGYHNFLQFMLLEELGKEPRLLDQLFAGAIEQLAQVPAWPSTIVAPCMLTIHVVSELLRIYSRYKRASEQLTPKQVAADDADELDDDDDTRSPCTAPPSNANPAVMYELSGLKDADTNLWLNVKKLSRASSAAYVGHFFTQQHPTSIDIAIAKHLYRLVTLQDDDVDAHLVAAGLLPKYVQLLQAKPDADMLLIHVVSALLFIITDKSETRGGSCVLVRGILGDSIDLLQTIVDVFETHHRSKAYFKVLNDSMLVMLASENPSPSQALVIAKASVHAPWQKLNCETKRTLGLVDGVSSAHDHSSTAAATTATCTTADAIADKDEADLTNGADAAAGVANGDFLDVSEDEPHASTDSEPAKPARRLSLPKSAYLRSVLSSPAASVMRNVNTVKSTSRRSIINIMNLTTTAAPETTATPQPSTKPNINNGSSSTLFGFGNNMLSKLKQRMAPATSPNLHHHAPSSPNESTPAKRSSLLPTSRLKGSSDNPSSLLVLDTSLGDDVTKCAVHDGGVHVTTKDTVVTTSGYMFKSGMPDVGKRHVWERYYFVLERGPEGMSTLSYYISETQAKHRTLVKGVVVPTSVSEGIPIRVTGKHEAHAFQFNTQGHGMFWVLVDSKDTKVTWLHELLSAITGIPFSPKSAHEILFPSAGDVSSKQMKAIVSGLYATLFGHDLDFPDAAAAPPLVTMDALSPFVHPNVILSSNLPSTVPYWGEYHGLHGMVQFCKVREETVERLKGRVLRIVADEDESTVVVMTAVTLRIVHNSEVVVEESCDIVELTDGKVATIHLNFDSAQLSTSFEQLGLDGS</sequence>
<feature type="region of interest" description="Disordered" evidence="1">
    <location>
        <begin position="1"/>
        <end position="47"/>
    </location>
</feature>
<feature type="compositionally biased region" description="Polar residues" evidence="1">
    <location>
        <begin position="894"/>
        <end position="921"/>
    </location>
</feature>
<feature type="region of interest" description="Disordered" evidence="1">
    <location>
        <begin position="842"/>
        <end position="864"/>
    </location>
</feature>
<dbReference type="AlphaFoldDB" id="W4HAK5"/>
<dbReference type="GeneID" id="20803589"/>
<feature type="compositionally biased region" description="Basic and acidic residues" evidence="1">
    <location>
        <begin position="780"/>
        <end position="792"/>
    </location>
</feature>
<dbReference type="EMBL" id="KI913115">
    <property type="protein sequence ID" value="ETV88319.1"/>
    <property type="molecule type" value="Genomic_DNA"/>
</dbReference>
<feature type="domain" description="PH" evidence="2">
    <location>
        <begin position="952"/>
        <end position="1063"/>
    </location>
</feature>
<feature type="region of interest" description="Disordered" evidence="1">
    <location>
        <begin position="880"/>
        <end position="921"/>
    </location>
</feature>
<evidence type="ECO:0000256" key="1">
    <source>
        <dbReference type="SAM" id="MobiDB-lite"/>
    </source>
</evidence>
<dbReference type="SUPFAM" id="SSF50729">
    <property type="entry name" value="PH domain-like"/>
    <property type="match status" value="1"/>
</dbReference>
<dbReference type="SMART" id="SM00233">
    <property type="entry name" value="PH"/>
    <property type="match status" value="1"/>
</dbReference>
<dbReference type="PROSITE" id="PS50003">
    <property type="entry name" value="PH_DOMAIN"/>
    <property type="match status" value="1"/>
</dbReference>
<evidence type="ECO:0000259" key="2">
    <source>
        <dbReference type="PROSITE" id="PS50003"/>
    </source>
</evidence>